<dbReference type="AlphaFoldDB" id="A0A8D8CB57"/>
<proteinExistence type="predicted"/>
<evidence type="ECO:0000313" key="2">
    <source>
        <dbReference type="EMBL" id="CAG6490535.1"/>
    </source>
</evidence>
<accession>A0A8D8CB57</accession>
<dbReference type="EMBL" id="HBUE01115951">
    <property type="protein sequence ID" value="CAG6490535.1"/>
    <property type="molecule type" value="Transcribed_RNA"/>
</dbReference>
<feature type="compositionally biased region" description="Basic and acidic residues" evidence="1">
    <location>
        <begin position="99"/>
        <end position="115"/>
    </location>
</feature>
<name>A0A8D8CB57_CULPI</name>
<evidence type="ECO:0000256" key="1">
    <source>
        <dbReference type="SAM" id="MobiDB-lite"/>
    </source>
</evidence>
<feature type="region of interest" description="Disordered" evidence="1">
    <location>
        <begin position="95"/>
        <end position="115"/>
    </location>
</feature>
<organism evidence="2">
    <name type="scientific">Culex pipiens</name>
    <name type="common">House mosquito</name>
    <dbReference type="NCBI Taxonomy" id="7175"/>
    <lineage>
        <taxon>Eukaryota</taxon>
        <taxon>Metazoa</taxon>
        <taxon>Ecdysozoa</taxon>
        <taxon>Arthropoda</taxon>
        <taxon>Hexapoda</taxon>
        <taxon>Insecta</taxon>
        <taxon>Pterygota</taxon>
        <taxon>Neoptera</taxon>
        <taxon>Endopterygota</taxon>
        <taxon>Diptera</taxon>
        <taxon>Nematocera</taxon>
        <taxon>Culicoidea</taxon>
        <taxon>Culicidae</taxon>
        <taxon>Culicinae</taxon>
        <taxon>Culicini</taxon>
        <taxon>Culex</taxon>
        <taxon>Culex</taxon>
    </lineage>
</organism>
<sequence length="115" mass="13339">MAEEAVPACSTFVSSYRVPLVESYQLIRFRNVERARCVTLQLVGPRSVPRVVLDIWRHRAAQQPYRAGNYEQTMTTTTTMGTCFIRRRSEVYKQNAESYRTRGESGDRERGEDSR</sequence>
<reference evidence="2" key="1">
    <citation type="submission" date="2021-05" db="EMBL/GenBank/DDBJ databases">
        <authorList>
            <person name="Alioto T."/>
            <person name="Alioto T."/>
            <person name="Gomez Garrido J."/>
        </authorList>
    </citation>
    <scope>NUCLEOTIDE SEQUENCE</scope>
</reference>
<protein>
    <submittedName>
        <fullName evidence="2">(northern house mosquito) hypothetical protein</fullName>
    </submittedName>
</protein>